<evidence type="ECO:0000256" key="1">
    <source>
        <dbReference type="ARBA" id="ARBA00004651"/>
    </source>
</evidence>
<comment type="similarity">
    <text evidence="7">Belongs to the binding-protein-dependent transport system permease family.</text>
</comment>
<reference evidence="10 11" key="1">
    <citation type="submission" date="2018-05" db="EMBL/GenBank/DDBJ databases">
        <title>Genomic Encyclopedia of Type Strains, Phase IV (KMG-IV): sequencing the most valuable type-strain genomes for metagenomic binning, comparative biology and taxonomic classification.</title>
        <authorList>
            <person name="Goeker M."/>
        </authorList>
    </citation>
    <scope>NUCLEOTIDE SEQUENCE [LARGE SCALE GENOMIC DNA]</scope>
    <source>
        <strain evidence="10 11">DSM 44704</strain>
    </source>
</reference>
<gene>
    <name evidence="10" type="ORF">DFR70_103606</name>
</gene>
<dbReference type="Pfam" id="PF00528">
    <property type="entry name" value="BPD_transp_1"/>
    <property type="match status" value="1"/>
</dbReference>
<sequence>MTSGEAGPGTIAAPETKQAPARARRFGVPRPGKGRSDSRQLALLRYLGVRLLLIPVTAWILATVVFFLMRVAGDPISAAMGGRMTQEQIEIRKEAAGLNRPILSQYWDYISGLLRGDFGRSQDNRQISDVITTYGAASLELMFWALIVAFAVGIPLGRYAATHRDSVSDTGLRLFAILAYAAPVFFVGLLLKLIFAVKLGWLPVAGRASTNVELQLQHVSPKTNIMLIDGFLYGDTGNIIDVLKHAVLPAIALGLLTAGIFLRLVRINLIQTLRSDYVDAARARGLSRRVVTGRHAFRNAMIPIVTVMGMQIAMMLGGAVLTETTFEWKGLGYQLATYLGARDFVAVQGIVAFIAIFIALMSFLVDTLVALIDPRVRF</sequence>
<feature type="transmembrane region" description="Helical" evidence="7">
    <location>
        <begin position="172"/>
        <end position="195"/>
    </location>
</feature>
<dbReference type="GO" id="GO:0055085">
    <property type="term" value="P:transmembrane transport"/>
    <property type="evidence" value="ECO:0007669"/>
    <property type="project" value="InterPro"/>
</dbReference>
<keyword evidence="2 7" id="KW-0813">Transport</keyword>
<dbReference type="EMBL" id="QJKF01000003">
    <property type="protein sequence ID" value="PXX66851.1"/>
    <property type="molecule type" value="Genomic_DNA"/>
</dbReference>
<evidence type="ECO:0000256" key="5">
    <source>
        <dbReference type="ARBA" id="ARBA00022989"/>
    </source>
</evidence>
<feature type="region of interest" description="Disordered" evidence="8">
    <location>
        <begin position="1"/>
        <end position="36"/>
    </location>
</feature>
<dbReference type="InterPro" id="IPR035906">
    <property type="entry name" value="MetI-like_sf"/>
</dbReference>
<dbReference type="CDD" id="cd06261">
    <property type="entry name" value="TM_PBP2"/>
    <property type="match status" value="1"/>
</dbReference>
<feature type="transmembrane region" description="Helical" evidence="7">
    <location>
        <begin position="141"/>
        <end position="160"/>
    </location>
</feature>
<feature type="transmembrane region" description="Helical" evidence="7">
    <location>
        <begin position="246"/>
        <end position="265"/>
    </location>
</feature>
<dbReference type="Proteomes" id="UP000247569">
    <property type="component" value="Unassembled WGS sequence"/>
</dbReference>
<evidence type="ECO:0000256" key="8">
    <source>
        <dbReference type="SAM" id="MobiDB-lite"/>
    </source>
</evidence>
<evidence type="ECO:0000259" key="9">
    <source>
        <dbReference type="PROSITE" id="PS50928"/>
    </source>
</evidence>
<keyword evidence="11" id="KW-1185">Reference proteome</keyword>
<protein>
    <submittedName>
        <fullName evidence="10">Peptide/nickel transport system permease protein</fullName>
    </submittedName>
</protein>
<dbReference type="GO" id="GO:0005886">
    <property type="term" value="C:plasma membrane"/>
    <property type="evidence" value="ECO:0007669"/>
    <property type="project" value="UniProtKB-SubCell"/>
</dbReference>
<dbReference type="SUPFAM" id="SSF161098">
    <property type="entry name" value="MetI-like"/>
    <property type="match status" value="1"/>
</dbReference>
<feature type="transmembrane region" description="Helical" evidence="7">
    <location>
        <begin position="43"/>
        <end position="69"/>
    </location>
</feature>
<evidence type="ECO:0000256" key="3">
    <source>
        <dbReference type="ARBA" id="ARBA00022475"/>
    </source>
</evidence>
<evidence type="ECO:0000313" key="11">
    <source>
        <dbReference type="Proteomes" id="UP000247569"/>
    </source>
</evidence>
<dbReference type="InterPro" id="IPR045621">
    <property type="entry name" value="BPD_transp_1_N"/>
</dbReference>
<dbReference type="Gene3D" id="1.10.3720.10">
    <property type="entry name" value="MetI-like"/>
    <property type="match status" value="1"/>
</dbReference>
<evidence type="ECO:0000256" key="6">
    <source>
        <dbReference type="ARBA" id="ARBA00023136"/>
    </source>
</evidence>
<dbReference type="PANTHER" id="PTHR43163:SF6">
    <property type="entry name" value="DIPEPTIDE TRANSPORT SYSTEM PERMEASE PROTEIN DPPB-RELATED"/>
    <property type="match status" value="1"/>
</dbReference>
<proteinExistence type="inferred from homology"/>
<feature type="transmembrane region" description="Helical" evidence="7">
    <location>
        <begin position="296"/>
        <end position="321"/>
    </location>
</feature>
<comment type="caution">
    <text evidence="10">The sequence shown here is derived from an EMBL/GenBank/DDBJ whole genome shotgun (WGS) entry which is preliminary data.</text>
</comment>
<organism evidence="10 11">
    <name type="scientific">Nocardia tenerifensis</name>
    <dbReference type="NCBI Taxonomy" id="228006"/>
    <lineage>
        <taxon>Bacteria</taxon>
        <taxon>Bacillati</taxon>
        <taxon>Actinomycetota</taxon>
        <taxon>Actinomycetes</taxon>
        <taxon>Mycobacteriales</taxon>
        <taxon>Nocardiaceae</taxon>
        <taxon>Nocardia</taxon>
    </lineage>
</organism>
<evidence type="ECO:0000256" key="4">
    <source>
        <dbReference type="ARBA" id="ARBA00022692"/>
    </source>
</evidence>
<feature type="domain" description="ABC transmembrane type-1" evidence="9">
    <location>
        <begin position="135"/>
        <end position="369"/>
    </location>
</feature>
<name>A0A318K4T8_9NOCA</name>
<evidence type="ECO:0000313" key="10">
    <source>
        <dbReference type="EMBL" id="PXX66851.1"/>
    </source>
</evidence>
<dbReference type="InterPro" id="IPR000515">
    <property type="entry name" value="MetI-like"/>
</dbReference>
<keyword evidence="3" id="KW-1003">Cell membrane</keyword>
<accession>A0A318K4T8</accession>
<feature type="transmembrane region" description="Helical" evidence="7">
    <location>
        <begin position="345"/>
        <end position="372"/>
    </location>
</feature>
<comment type="subcellular location">
    <subcellularLocation>
        <location evidence="1 7">Cell membrane</location>
        <topology evidence="1 7">Multi-pass membrane protein</topology>
    </subcellularLocation>
</comment>
<keyword evidence="6 7" id="KW-0472">Membrane</keyword>
<dbReference type="Pfam" id="PF19300">
    <property type="entry name" value="BPD_transp_1_N"/>
    <property type="match status" value="1"/>
</dbReference>
<dbReference type="PROSITE" id="PS50928">
    <property type="entry name" value="ABC_TM1"/>
    <property type="match status" value="1"/>
</dbReference>
<dbReference type="AlphaFoldDB" id="A0A318K4T8"/>
<keyword evidence="4 7" id="KW-0812">Transmembrane</keyword>
<evidence type="ECO:0000256" key="2">
    <source>
        <dbReference type="ARBA" id="ARBA00022448"/>
    </source>
</evidence>
<evidence type="ECO:0000256" key="7">
    <source>
        <dbReference type="RuleBase" id="RU363032"/>
    </source>
</evidence>
<dbReference type="PANTHER" id="PTHR43163">
    <property type="entry name" value="DIPEPTIDE TRANSPORT SYSTEM PERMEASE PROTEIN DPPB-RELATED"/>
    <property type="match status" value="1"/>
</dbReference>
<keyword evidence="5 7" id="KW-1133">Transmembrane helix</keyword>